<feature type="signal peptide" evidence="1">
    <location>
        <begin position="1"/>
        <end position="18"/>
    </location>
</feature>
<dbReference type="EMBL" id="OW152827">
    <property type="protein sequence ID" value="CAH2043569.1"/>
    <property type="molecule type" value="Genomic_DNA"/>
</dbReference>
<evidence type="ECO:0000313" key="2">
    <source>
        <dbReference type="EMBL" id="CAH2043569.1"/>
    </source>
</evidence>
<sequence length="112" mass="11470">MNTLITVGLAFMVTVASALPAQPAVGGFGWGAGGVNPWIPPWVSAAPWYPQWTPCTAIGTTCLDCNTKLVCTKIGGLQRSCSDPTLPFCNLGECSATPSAECAPDVPAETAA</sequence>
<gene>
    <name evidence="2" type="ORF">IPOD504_LOCUS4353</name>
</gene>
<feature type="non-terminal residue" evidence="2">
    <location>
        <position position="112"/>
    </location>
</feature>
<feature type="chain" id="PRO_5046654232" evidence="1">
    <location>
        <begin position="19"/>
        <end position="112"/>
    </location>
</feature>
<proteinExistence type="predicted"/>
<reference evidence="2" key="1">
    <citation type="submission" date="2022-03" db="EMBL/GenBank/DDBJ databases">
        <authorList>
            <person name="Martin H S."/>
        </authorList>
    </citation>
    <scope>NUCLEOTIDE SEQUENCE</scope>
</reference>
<accession>A0ABN8I0J3</accession>
<evidence type="ECO:0000313" key="3">
    <source>
        <dbReference type="Proteomes" id="UP000837857"/>
    </source>
</evidence>
<protein>
    <submittedName>
        <fullName evidence="2">Uncharacterized protein</fullName>
    </submittedName>
</protein>
<name>A0ABN8I0J3_9NEOP</name>
<organism evidence="2 3">
    <name type="scientific">Iphiclides podalirius</name>
    <name type="common">scarce swallowtail</name>
    <dbReference type="NCBI Taxonomy" id="110791"/>
    <lineage>
        <taxon>Eukaryota</taxon>
        <taxon>Metazoa</taxon>
        <taxon>Ecdysozoa</taxon>
        <taxon>Arthropoda</taxon>
        <taxon>Hexapoda</taxon>
        <taxon>Insecta</taxon>
        <taxon>Pterygota</taxon>
        <taxon>Neoptera</taxon>
        <taxon>Endopterygota</taxon>
        <taxon>Lepidoptera</taxon>
        <taxon>Glossata</taxon>
        <taxon>Ditrysia</taxon>
        <taxon>Papilionoidea</taxon>
        <taxon>Papilionidae</taxon>
        <taxon>Papilioninae</taxon>
        <taxon>Iphiclides</taxon>
    </lineage>
</organism>
<keyword evidence="1" id="KW-0732">Signal</keyword>
<dbReference type="Proteomes" id="UP000837857">
    <property type="component" value="Chromosome 15"/>
</dbReference>
<evidence type="ECO:0000256" key="1">
    <source>
        <dbReference type="SAM" id="SignalP"/>
    </source>
</evidence>
<keyword evidence="3" id="KW-1185">Reference proteome</keyword>